<comment type="caution">
    <text evidence="2">The sequence shown here is derived from an EMBL/GenBank/DDBJ whole genome shotgun (WGS) entry which is preliminary data.</text>
</comment>
<protein>
    <submittedName>
        <fullName evidence="2">Uncharacterized protein</fullName>
    </submittedName>
</protein>
<name>A0A835YLC8_9STRA</name>
<accession>A0A835YLC8</accession>
<evidence type="ECO:0000256" key="1">
    <source>
        <dbReference type="SAM" id="SignalP"/>
    </source>
</evidence>
<keyword evidence="3" id="KW-1185">Reference proteome</keyword>
<dbReference type="Gene3D" id="1.20.120.520">
    <property type="entry name" value="nmb1532 protein domain like"/>
    <property type="match status" value="1"/>
</dbReference>
<gene>
    <name evidence="2" type="ORF">JKP88DRAFT_261598</name>
</gene>
<feature type="signal peptide" evidence="1">
    <location>
        <begin position="1"/>
        <end position="26"/>
    </location>
</feature>
<sequence>MRHVLRSRSFAFACLAVLVMVPSFQGFGLGAPAASVVKGKAPGSSGGWRQRARGQLDKLRVHVMSYSEEADLDVHSQRFQAAPVAPEDREFLINGWRWHTRVAIREAGRLRDVAAGARSSAAKEQMPARLGKCYDYVWSFVFVKLHKIEMELFFPWLRQNLPMEVAVVLEEYERERRQLREIGARLGTAVKDLNRPGKAGQAAYKAVVDLTGELERKTLSLQRGQEGYLMPYVAAYVDRATQNKFNSKVIASLGLVDSQVLMVAMYDTISGNAQEYARFRKDVPAFARALIPTWRRALFASRARCLEGEPEVAVAAE</sequence>
<dbReference type="EMBL" id="JAFCMP010000536">
    <property type="protein sequence ID" value="KAG5176593.1"/>
    <property type="molecule type" value="Genomic_DNA"/>
</dbReference>
<evidence type="ECO:0000313" key="2">
    <source>
        <dbReference type="EMBL" id="KAG5176593.1"/>
    </source>
</evidence>
<reference evidence="2" key="1">
    <citation type="submission" date="2021-02" db="EMBL/GenBank/DDBJ databases">
        <title>First Annotated Genome of the Yellow-green Alga Tribonema minus.</title>
        <authorList>
            <person name="Mahan K.M."/>
        </authorList>
    </citation>
    <scope>NUCLEOTIDE SEQUENCE</scope>
    <source>
        <strain evidence="2">UTEX B ZZ1240</strain>
    </source>
</reference>
<organism evidence="2 3">
    <name type="scientific">Tribonema minus</name>
    <dbReference type="NCBI Taxonomy" id="303371"/>
    <lineage>
        <taxon>Eukaryota</taxon>
        <taxon>Sar</taxon>
        <taxon>Stramenopiles</taxon>
        <taxon>Ochrophyta</taxon>
        <taxon>PX clade</taxon>
        <taxon>Xanthophyceae</taxon>
        <taxon>Tribonematales</taxon>
        <taxon>Tribonemataceae</taxon>
        <taxon>Tribonema</taxon>
    </lineage>
</organism>
<proteinExistence type="predicted"/>
<evidence type="ECO:0000313" key="3">
    <source>
        <dbReference type="Proteomes" id="UP000664859"/>
    </source>
</evidence>
<dbReference type="AlphaFoldDB" id="A0A835YLC8"/>
<dbReference type="OrthoDB" id="197846at2759"/>
<dbReference type="Proteomes" id="UP000664859">
    <property type="component" value="Unassembled WGS sequence"/>
</dbReference>
<feature type="chain" id="PRO_5032854661" evidence="1">
    <location>
        <begin position="27"/>
        <end position="317"/>
    </location>
</feature>
<keyword evidence="1" id="KW-0732">Signal</keyword>